<sequence>MKRLVGVIIAIIILYSVYYDLSQGTLPANMIKETAVSKMSTDSESSREEARPYFEEKVGAGDTVISILENHLNDSISVPITEVIADFKELNNGVSPQEIQQGKVYKFPTYPKEQ</sequence>
<accession>A0ABZ2CJI2</accession>
<dbReference type="InterPro" id="IPR018392">
    <property type="entry name" value="LysM"/>
</dbReference>
<evidence type="ECO:0000313" key="3">
    <source>
        <dbReference type="Proteomes" id="UP001357223"/>
    </source>
</evidence>
<organism evidence="2 3">
    <name type="scientific">Niallia oryzisoli</name>
    <dbReference type="NCBI Taxonomy" id="1737571"/>
    <lineage>
        <taxon>Bacteria</taxon>
        <taxon>Bacillati</taxon>
        <taxon>Bacillota</taxon>
        <taxon>Bacilli</taxon>
        <taxon>Bacillales</taxon>
        <taxon>Bacillaceae</taxon>
        <taxon>Niallia</taxon>
    </lineage>
</organism>
<reference evidence="2 3" key="1">
    <citation type="submission" date="2023-10" db="EMBL/GenBank/DDBJ databases">
        <title>Niallia locisalis sp.nov. isolated from a salt pond sample.</title>
        <authorList>
            <person name="Li X.-J."/>
            <person name="Dong L."/>
        </authorList>
    </citation>
    <scope>NUCLEOTIDE SEQUENCE [LARGE SCALE GENOMIC DNA]</scope>
    <source>
        <strain evidence="2 3">DSM 29761</strain>
    </source>
</reference>
<evidence type="ECO:0000259" key="1">
    <source>
        <dbReference type="PROSITE" id="PS51782"/>
    </source>
</evidence>
<evidence type="ECO:0000313" key="2">
    <source>
        <dbReference type="EMBL" id="WVX82705.1"/>
    </source>
</evidence>
<keyword evidence="3" id="KW-1185">Reference proteome</keyword>
<feature type="domain" description="LysM" evidence="1">
    <location>
        <begin position="54"/>
        <end position="107"/>
    </location>
</feature>
<protein>
    <recommendedName>
        <fullName evidence="1">LysM domain-containing protein</fullName>
    </recommendedName>
</protein>
<proteinExistence type="predicted"/>
<gene>
    <name evidence="2" type="ORF">R4Z09_06900</name>
</gene>
<name>A0ABZ2CJI2_9BACI</name>
<dbReference type="Proteomes" id="UP001357223">
    <property type="component" value="Chromosome"/>
</dbReference>
<dbReference type="EMBL" id="CP137640">
    <property type="protein sequence ID" value="WVX82705.1"/>
    <property type="molecule type" value="Genomic_DNA"/>
</dbReference>
<dbReference type="PROSITE" id="PS51782">
    <property type="entry name" value="LYSM"/>
    <property type="match status" value="1"/>
</dbReference>
<dbReference type="RefSeq" id="WP_338451601.1">
    <property type="nucleotide sequence ID" value="NZ_CP137640.1"/>
</dbReference>